<dbReference type="InterPro" id="IPR023696">
    <property type="entry name" value="Ureohydrolase_dom_sf"/>
</dbReference>
<gene>
    <name evidence="1" type="primary">Hdac10_2</name>
    <name evidence="1" type="ORF">GTO93_0003225</name>
</gene>
<protein>
    <submittedName>
        <fullName evidence="1">HDA10 deacetylase</fullName>
    </submittedName>
</protein>
<dbReference type="InterPro" id="IPR037138">
    <property type="entry name" value="His_deacetylse_dom_sf"/>
</dbReference>
<dbReference type="Gene3D" id="3.40.800.20">
    <property type="entry name" value="Histone deacetylase domain"/>
    <property type="match status" value="1"/>
</dbReference>
<organism evidence="1 2">
    <name type="scientific">Polyodon spathula</name>
    <name type="common">North American paddlefish</name>
    <name type="synonym">Squalus spathula</name>
    <dbReference type="NCBI Taxonomy" id="7913"/>
    <lineage>
        <taxon>Eukaryota</taxon>
        <taxon>Metazoa</taxon>
        <taxon>Chordata</taxon>
        <taxon>Craniata</taxon>
        <taxon>Vertebrata</taxon>
        <taxon>Euteleostomi</taxon>
        <taxon>Actinopterygii</taxon>
        <taxon>Chondrostei</taxon>
        <taxon>Acipenseriformes</taxon>
        <taxon>Polyodontidae</taxon>
        <taxon>Polyodon</taxon>
    </lineage>
</organism>
<evidence type="ECO:0000313" key="2">
    <source>
        <dbReference type="Proteomes" id="UP001166093"/>
    </source>
</evidence>
<proteinExistence type="predicted"/>
<sequence>MVSGSALIYDEEMTQYKLLWDYPECSIEVPERLCVSHAALKSQGLLERCVSVPVREATEEEILLAHSAEYLAAVKTTPSMNLEELKAFSLQYGAVYFHQVQSGLLH</sequence>
<reference evidence="1" key="1">
    <citation type="journal article" date="2021" name="Cell">
        <title>Tracing the genetic footprints of vertebrate landing in non-teleost ray-finned fishes.</title>
        <authorList>
            <person name="Bi X."/>
            <person name="Wang K."/>
            <person name="Yang L."/>
            <person name="Pan H."/>
            <person name="Jiang H."/>
            <person name="Wei Q."/>
            <person name="Fang M."/>
            <person name="Yu H."/>
            <person name="Zhu C."/>
            <person name="Cai Y."/>
            <person name="He Y."/>
            <person name="Gan X."/>
            <person name="Zeng H."/>
            <person name="Yu D."/>
            <person name="Zhu Y."/>
            <person name="Jiang H."/>
            <person name="Qiu Q."/>
            <person name="Yang H."/>
            <person name="Zhang Y.E."/>
            <person name="Wang W."/>
            <person name="Zhu M."/>
            <person name="He S."/>
            <person name="Zhang G."/>
        </authorList>
    </citation>
    <scope>NUCLEOTIDE SEQUENCE</scope>
    <source>
        <strain evidence="1">Pddl_001</strain>
    </source>
</reference>
<dbReference type="PANTHER" id="PTHR10625:SF43">
    <property type="entry name" value="POLYAMINE DEACETYLASE HDAC10"/>
    <property type="match status" value="1"/>
</dbReference>
<name>A0ABS2XSJ5_POLSP</name>
<accession>A0ABS2XSJ5</accession>
<evidence type="ECO:0000313" key="1">
    <source>
        <dbReference type="EMBL" id="MBN3277344.1"/>
    </source>
</evidence>
<comment type="caution">
    <text evidence="1">The sequence shown here is derived from an EMBL/GenBank/DDBJ whole genome shotgun (WGS) entry which is preliminary data.</text>
</comment>
<feature type="non-terminal residue" evidence="1">
    <location>
        <position position="1"/>
    </location>
</feature>
<dbReference type="SUPFAM" id="SSF52768">
    <property type="entry name" value="Arginase/deacetylase"/>
    <property type="match status" value="1"/>
</dbReference>
<dbReference type="PANTHER" id="PTHR10625">
    <property type="entry name" value="HISTONE DEACETYLASE HDAC1-RELATED"/>
    <property type="match status" value="1"/>
</dbReference>
<keyword evidence="2" id="KW-1185">Reference proteome</keyword>
<dbReference type="Proteomes" id="UP001166093">
    <property type="component" value="Unassembled WGS sequence"/>
</dbReference>
<feature type="non-terminal residue" evidence="1">
    <location>
        <position position="106"/>
    </location>
</feature>
<dbReference type="EMBL" id="JAAWVQ010069149">
    <property type="protein sequence ID" value="MBN3277344.1"/>
    <property type="molecule type" value="Genomic_DNA"/>
</dbReference>